<keyword evidence="1" id="KW-0812">Transmembrane</keyword>
<dbReference type="Proteomes" id="UP000531950">
    <property type="component" value="Unassembled WGS sequence"/>
</dbReference>
<proteinExistence type="predicted"/>
<feature type="transmembrane region" description="Helical" evidence="1">
    <location>
        <begin position="259"/>
        <end position="280"/>
    </location>
</feature>
<feature type="transmembrane region" description="Helical" evidence="1">
    <location>
        <begin position="210"/>
        <end position="230"/>
    </location>
</feature>
<evidence type="ECO:0000256" key="1">
    <source>
        <dbReference type="SAM" id="Phobius"/>
    </source>
</evidence>
<dbReference type="PANTHER" id="PTHR23028">
    <property type="entry name" value="ACETYLTRANSFERASE"/>
    <property type="match status" value="1"/>
</dbReference>
<evidence type="ECO:0000313" key="3">
    <source>
        <dbReference type="EMBL" id="NWE12403.1"/>
    </source>
</evidence>
<feature type="transmembrane region" description="Helical" evidence="1">
    <location>
        <begin position="102"/>
        <end position="125"/>
    </location>
</feature>
<feature type="transmembrane region" description="Helical" evidence="1">
    <location>
        <begin position="237"/>
        <end position="253"/>
    </location>
</feature>
<keyword evidence="3" id="KW-0012">Acyltransferase</keyword>
<evidence type="ECO:0000313" key="4">
    <source>
        <dbReference type="Proteomes" id="UP000531950"/>
    </source>
</evidence>
<keyword evidence="1" id="KW-1133">Transmembrane helix</keyword>
<feature type="transmembrane region" description="Helical" evidence="1">
    <location>
        <begin position="55"/>
        <end position="81"/>
    </location>
</feature>
<dbReference type="GO" id="GO:0000271">
    <property type="term" value="P:polysaccharide biosynthetic process"/>
    <property type="evidence" value="ECO:0007669"/>
    <property type="project" value="TreeGrafter"/>
</dbReference>
<feature type="transmembrane region" description="Helical" evidence="1">
    <location>
        <begin position="12"/>
        <end position="30"/>
    </location>
</feature>
<feature type="transmembrane region" description="Helical" evidence="1">
    <location>
        <begin position="145"/>
        <end position="168"/>
    </location>
</feature>
<evidence type="ECO:0000259" key="2">
    <source>
        <dbReference type="Pfam" id="PF01757"/>
    </source>
</evidence>
<dbReference type="InterPro" id="IPR050879">
    <property type="entry name" value="Acyltransferase_3"/>
</dbReference>
<comment type="caution">
    <text evidence="3">The sequence shown here is derived from an EMBL/GenBank/DDBJ whole genome shotgun (WGS) entry which is preliminary data.</text>
</comment>
<keyword evidence="3" id="KW-0808">Transferase</keyword>
<dbReference type="Pfam" id="PF01757">
    <property type="entry name" value="Acyl_transf_3"/>
    <property type="match status" value="1"/>
</dbReference>
<feature type="transmembrane region" description="Helical" evidence="1">
    <location>
        <begin position="324"/>
        <end position="344"/>
    </location>
</feature>
<dbReference type="PANTHER" id="PTHR23028:SF131">
    <property type="entry name" value="BLR2367 PROTEIN"/>
    <property type="match status" value="1"/>
</dbReference>
<gene>
    <name evidence="3" type="ORF">HX822_05590</name>
</gene>
<dbReference type="InterPro" id="IPR002656">
    <property type="entry name" value="Acyl_transf_3_dom"/>
</dbReference>
<feature type="transmembrane region" description="Helical" evidence="1">
    <location>
        <begin position="292"/>
        <end position="312"/>
    </location>
</feature>
<sequence length="373" mass="41510">MQRIAFANTLRGVASLSVLLLHYVLMINYMQGSYAGLSSLPGAFYHPWLVNSVNFFSMINLGAFGVSLFFLISGFVIPFSVSSFASKNSGRTRFFINRVFRIWPTYAVGFAVSLAALEIASYVSGTATSYTLGHLLAHVSLFRDWTGYLAIDGVVWTLEVEAKFYLFMLVFWGAIANQKLWPIAVLCIAMVFASRYGVGVSNPDTLFLNILFPIKYLFFMCIGIVFNYHYRGTLTTEKLFAISIFMIGVFSYVCAKEKWADIVLIAYISSFVLFTIMYLFARDWTGGRVFSFLADISFPLYACHAAMGYVGIRLMVGWGLPSALALLIATALALVLSWCIHIVIENPSHRLGKRIASSLDADGTKAITKERSV</sequence>
<dbReference type="AlphaFoldDB" id="A0A7Y8ED08"/>
<reference evidence="3 4" key="1">
    <citation type="submission" date="2020-04" db="EMBL/GenBank/DDBJ databases">
        <title>Molecular characterization of pseudomonads from Agaricus bisporus reveal novel blotch 2 pathogens in Western Europe.</title>
        <authorList>
            <person name="Taparia T."/>
            <person name="Krijger M."/>
            <person name="Haynes E."/>
            <person name="Elpinstone J.G."/>
            <person name="Noble R."/>
            <person name="Van Der Wolf J."/>
        </authorList>
    </citation>
    <scope>NUCLEOTIDE SEQUENCE [LARGE SCALE GENOMIC DNA]</scope>
    <source>
        <strain evidence="3 4">IPO3782</strain>
    </source>
</reference>
<name>A0A7Y8ED08_9PSED</name>
<dbReference type="GO" id="GO:0016020">
    <property type="term" value="C:membrane"/>
    <property type="evidence" value="ECO:0007669"/>
    <property type="project" value="TreeGrafter"/>
</dbReference>
<keyword evidence="1" id="KW-0472">Membrane</keyword>
<organism evidence="3 4">
    <name type="scientific">Pseudomonas yamanorum</name>
    <dbReference type="NCBI Taxonomy" id="515393"/>
    <lineage>
        <taxon>Bacteria</taxon>
        <taxon>Pseudomonadati</taxon>
        <taxon>Pseudomonadota</taxon>
        <taxon>Gammaproteobacteria</taxon>
        <taxon>Pseudomonadales</taxon>
        <taxon>Pseudomonadaceae</taxon>
        <taxon>Pseudomonas</taxon>
    </lineage>
</organism>
<protein>
    <submittedName>
        <fullName evidence="3">Acyltransferase</fullName>
    </submittedName>
</protein>
<dbReference type="GO" id="GO:0016747">
    <property type="term" value="F:acyltransferase activity, transferring groups other than amino-acyl groups"/>
    <property type="evidence" value="ECO:0007669"/>
    <property type="project" value="InterPro"/>
</dbReference>
<dbReference type="EMBL" id="JACARG010000010">
    <property type="protein sequence ID" value="NWE12403.1"/>
    <property type="molecule type" value="Genomic_DNA"/>
</dbReference>
<feature type="transmembrane region" description="Helical" evidence="1">
    <location>
        <begin position="180"/>
        <end position="198"/>
    </location>
</feature>
<feature type="domain" description="Acyltransferase 3" evidence="2">
    <location>
        <begin position="6"/>
        <end position="341"/>
    </location>
</feature>
<accession>A0A7Y8ED08</accession>